<protein>
    <submittedName>
        <fullName evidence="2">Uncharacterized protein</fullName>
    </submittedName>
</protein>
<name>A0ABY7NI46_9MICO</name>
<feature type="region of interest" description="Disordered" evidence="1">
    <location>
        <begin position="218"/>
        <end position="240"/>
    </location>
</feature>
<evidence type="ECO:0000256" key="1">
    <source>
        <dbReference type="SAM" id="MobiDB-lite"/>
    </source>
</evidence>
<organism evidence="2 3">
    <name type="scientific">Cryobacterium breve</name>
    <dbReference type="NCBI Taxonomy" id="1259258"/>
    <lineage>
        <taxon>Bacteria</taxon>
        <taxon>Bacillati</taxon>
        <taxon>Actinomycetota</taxon>
        <taxon>Actinomycetes</taxon>
        <taxon>Micrococcales</taxon>
        <taxon>Microbacteriaceae</taxon>
        <taxon>Cryobacterium</taxon>
    </lineage>
</organism>
<accession>A0ABY7NI46</accession>
<evidence type="ECO:0000313" key="3">
    <source>
        <dbReference type="Proteomes" id="UP001212421"/>
    </source>
</evidence>
<sequence length="278" mass="28702">MRHPDPGRCEPFALGLQHGAGRPVGQDSAGGIEHDDPVDEVLPHGDPVFDHDQGRSGGVEGTTDGVAHLDHAVGVEVGGRLVEQEQARPHGQHAGEGEALFLAAAERGGGVIERQPQADRLEGDTDPAPDLVPLHGEIFATEGDVVADSREHDLGIRVLQHETDPATGIRRPPAVDKQFAGLVALILSAEHSGEGVHEGALARAARAEQQHAFARADVEVESGDRGRAPSGVPPAPAAGAHMRARDRAYGIGIQGHPLHGGALGGAAGGESAQGPRTH</sequence>
<keyword evidence="3" id="KW-1185">Reference proteome</keyword>
<evidence type="ECO:0000313" key="2">
    <source>
        <dbReference type="EMBL" id="WBM80556.1"/>
    </source>
</evidence>
<gene>
    <name evidence="2" type="ORF">KIV56_03695</name>
</gene>
<feature type="compositionally biased region" description="Basic and acidic residues" evidence="1">
    <location>
        <begin position="218"/>
        <end position="227"/>
    </location>
</feature>
<proteinExistence type="predicted"/>
<dbReference type="EMBL" id="CP075584">
    <property type="protein sequence ID" value="WBM80556.1"/>
    <property type="molecule type" value="Genomic_DNA"/>
</dbReference>
<reference evidence="2 3" key="1">
    <citation type="submission" date="2021-05" db="EMBL/GenBank/DDBJ databases">
        <authorList>
            <person name="Kumar R."/>
            <person name="Kumar A."/>
            <person name="Mukhia S."/>
        </authorList>
    </citation>
    <scope>NUCLEOTIDE SEQUENCE [LARGE SCALE GENOMIC DNA]</scope>
    <source>
        <strain evidence="2 3">ERMR7:08</strain>
    </source>
</reference>
<feature type="region of interest" description="Disordered" evidence="1">
    <location>
        <begin position="1"/>
        <end position="32"/>
    </location>
</feature>
<dbReference type="Proteomes" id="UP001212421">
    <property type="component" value="Chromosome"/>
</dbReference>